<dbReference type="GO" id="GO:0016616">
    <property type="term" value="F:oxidoreductase activity, acting on the CH-OH group of donors, NAD or NADP as acceptor"/>
    <property type="evidence" value="ECO:0007669"/>
    <property type="project" value="TreeGrafter"/>
</dbReference>
<dbReference type="PROSITE" id="PS00061">
    <property type="entry name" value="ADH_SHORT"/>
    <property type="match status" value="1"/>
</dbReference>
<proteinExistence type="inferred from homology"/>
<dbReference type="Pfam" id="PF13561">
    <property type="entry name" value="adh_short_C2"/>
    <property type="match status" value="1"/>
</dbReference>
<name>A0A558R986_9SPHN</name>
<sequence>MRARKSRGSMDGAMRREPSSIPLALVPGQLRTRSCRRSVHTLPIFYRSERNMNAAKNGVSVITGAAGGMGRATAFAFAREGRSLILCDLRQESLDRLAAEIDASAPVKLVAGDISATDFPARIATAAKERRIDALVHAAGVSPSMADGRRVLEINFLATKRLVEYLLPSMAKEGVAILIASNSGQIIARPMFDRAIRKLLRGKESVLVRLMLRSPRTAYPISKRAVQLYAQAMSPAYGSVGARIVSLSPGIIDTEMGRLEYKAGPEMQKMIDVTPLGRSGHADEIASVVAFLASPAASYISGTDILVDGGTVAGIDAAGGPMKI</sequence>
<dbReference type="Pfam" id="PF00106">
    <property type="entry name" value="adh_short"/>
    <property type="match status" value="1"/>
</dbReference>
<accession>A0A558R986</accession>
<dbReference type="PANTHER" id="PTHR42760">
    <property type="entry name" value="SHORT-CHAIN DEHYDROGENASES/REDUCTASES FAMILY MEMBER"/>
    <property type="match status" value="1"/>
</dbReference>
<evidence type="ECO:0000256" key="1">
    <source>
        <dbReference type="ARBA" id="ARBA00006484"/>
    </source>
</evidence>
<dbReference type="AlphaFoldDB" id="A0A558R986"/>
<protein>
    <submittedName>
        <fullName evidence="2">SDR family oxidoreductase</fullName>
    </submittedName>
</protein>
<gene>
    <name evidence="2" type="ORF">FOY91_05765</name>
</gene>
<dbReference type="InterPro" id="IPR002347">
    <property type="entry name" value="SDR_fam"/>
</dbReference>
<dbReference type="Proteomes" id="UP000318681">
    <property type="component" value="Unassembled WGS sequence"/>
</dbReference>
<organism evidence="2 3">
    <name type="scientific">Alterirhizorhabdus solaris</name>
    <dbReference type="NCBI Taxonomy" id="2529389"/>
    <lineage>
        <taxon>Bacteria</taxon>
        <taxon>Pseudomonadati</taxon>
        <taxon>Pseudomonadota</taxon>
        <taxon>Alphaproteobacteria</taxon>
        <taxon>Sphingomonadales</taxon>
        <taxon>Rhizorhabdaceae</taxon>
        <taxon>Alterirhizorhabdus</taxon>
    </lineage>
</organism>
<keyword evidence="3" id="KW-1185">Reference proteome</keyword>
<evidence type="ECO:0000313" key="2">
    <source>
        <dbReference type="EMBL" id="TVV75950.1"/>
    </source>
</evidence>
<dbReference type="PRINTS" id="PR00081">
    <property type="entry name" value="GDHRDH"/>
</dbReference>
<dbReference type="OrthoDB" id="7570124at2"/>
<dbReference type="PANTHER" id="PTHR42760:SF78">
    <property type="entry name" value="3-OXOACYL-[ACYL-CARRIER-PROTEIN] REDUCTASE [NADH]"/>
    <property type="match status" value="1"/>
</dbReference>
<evidence type="ECO:0000313" key="3">
    <source>
        <dbReference type="Proteomes" id="UP000318681"/>
    </source>
</evidence>
<dbReference type="EMBL" id="VNIM01000015">
    <property type="protein sequence ID" value="TVV75950.1"/>
    <property type="molecule type" value="Genomic_DNA"/>
</dbReference>
<dbReference type="SUPFAM" id="SSF51735">
    <property type="entry name" value="NAD(P)-binding Rossmann-fold domains"/>
    <property type="match status" value="1"/>
</dbReference>
<comment type="caution">
    <text evidence="2">The sequence shown here is derived from an EMBL/GenBank/DDBJ whole genome shotgun (WGS) entry which is preliminary data.</text>
</comment>
<dbReference type="Gene3D" id="3.40.50.720">
    <property type="entry name" value="NAD(P)-binding Rossmann-like Domain"/>
    <property type="match status" value="1"/>
</dbReference>
<comment type="similarity">
    <text evidence="1">Belongs to the short-chain dehydrogenases/reductases (SDR) family.</text>
</comment>
<reference evidence="2 3" key="1">
    <citation type="submission" date="2019-07" db="EMBL/GenBank/DDBJ databases">
        <title>Sphingomonas solaris sp. nov., isolated from a solar panel from Boston, Massachusetts.</title>
        <authorList>
            <person name="Tanner K."/>
            <person name="Pascual J."/>
            <person name="Mancuso C."/>
            <person name="Pereto J."/>
            <person name="Khalil A."/>
            <person name="Vilanova C."/>
        </authorList>
    </citation>
    <scope>NUCLEOTIDE SEQUENCE [LARGE SCALE GENOMIC DNA]</scope>
    <source>
        <strain evidence="2 3">R4DWN</strain>
    </source>
</reference>
<dbReference type="InterPro" id="IPR036291">
    <property type="entry name" value="NAD(P)-bd_dom_sf"/>
</dbReference>
<dbReference type="CDD" id="cd05233">
    <property type="entry name" value="SDR_c"/>
    <property type="match status" value="1"/>
</dbReference>
<dbReference type="InterPro" id="IPR020904">
    <property type="entry name" value="Sc_DH/Rdtase_CS"/>
</dbReference>